<proteinExistence type="predicted"/>
<feature type="region of interest" description="Disordered" evidence="1">
    <location>
        <begin position="19"/>
        <end position="62"/>
    </location>
</feature>
<dbReference type="GeneID" id="92083053"/>
<feature type="compositionally biased region" description="Basic and acidic residues" evidence="1">
    <location>
        <begin position="94"/>
        <end position="104"/>
    </location>
</feature>
<comment type="caution">
    <text evidence="2">The sequence shown here is derived from an EMBL/GenBank/DDBJ whole genome shotgun (WGS) entry which is preliminary data.</text>
</comment>
<name>A0ABR1PWH2_9PEZI</name>
<evidence type="ECO:0000313" key="2">
    <source>
        <dbReference type="EMBL" id="KAK7941382.1"/>
    </source>
</evidence>
<protein>
    <submittedName>
        <fullName evidence="2">Uncharacterized protein</fullName>
    </submittedName>
</protein>
<feature type="region of interest" description="Disordered" evidence="1">
    <location>
        <begin position="82"/>
        <end position="147"/>
    </location>
</feature>
<evidence type="ECO:0000313" key="3">
    <source>
        <dbReference type="Proteomes" id="UP001391051"/>
    </source>
</evidence>
<dbReference type="RefSeq" id="XP_066694134.1">
    <property type="nucleotide sequence ID" value="XM_066849991.1"/>
</dbReference>
<feature type="region of interest" description="Disordered" evidence="1">
    <location>
        <begin position="181"/>
        <end position="201"/>
    </location>
</feature>
<feature type="compositionally biased region" description="Polar residues" evidence="1">
    <location>
        <begin position="82"/>
        <end position="91"/>
    </location>
</feature>
<sequence length="201" mass="22246">MISLCIFFVRRHILRKKKRAALSEEAMQSDSSTEMPGPKDHDRSPMRSVEPDPIGEIPRRDISEKQLEILQGAADTIVNVKSTDLPGSSLGNLRELESTSRPEDGPAELPEEPMPTTCVPELDGGKSAPRMNITSPRAELRGSTTPDLGIRSELESAAVRHDQRPLPRSLSNYRDVFIDAPERLTPRSSTDGRRRPAELAT</sequence>
<organism evidence="2 3">
    <name type="scientific">Apiospora aurea</name>
    <dbReference type="NCBI Taxonomy" id="335848"/>
    <lineage>
        <taxon>Eukaryota</taxon>
        <taxon>Fungi</taxon>
        <taxon>Dikarya</taxon>
        <taxon>Ascomycota</taxon>
        <taxon>Pezizomycotina</taxon>
        <taxon>Sordariomycetes</taxon>
        <taxon>Xylariomycetidae</taxon>
        <taxon>Amphisphaeriales</taxon>
        <taxon>Apiosporaceae</taxon>
        <taxon>Apiospora</taxon>
    </lineage>
</organism>
<keyword evidence="3" id="KW-1185">Reference proteome</keyword>
<gene>
    <name evidence="2" type="ORF">PG986_013769</name>
</gene>
<accession>A0ABR1PWH2</accession>
<reference evidence="2 3" key="1">
    <citation type="submission" date="2023-01" db="EMBL/GenBank/DDBJ databases">
        <title>Analysis of 21 Apiospora genomes using comparative genomics revels a genus with tremendous synthesis potential of carbohydrate active enzymes and secondary metabolites.</title>
        <authorList>
            <person name="Sorensen T."/>
        </authorList>
    </citation>
    <scope>NUCLEOTIDE SEQUENCE [LARGE SCALE GENOMIC DNA]</scope>
    <source>
        <strain evidence="2 3">CBS 24483</strain>
    </source>
</reference>
<evidence type="ECO:0000256" key="1">
    <source>
        <dbReference type="SAM" id="MobiDB-lite"/>
    </source>
</evidence>
<dbReference type="Proteomes" id="UP001391051">
    <property type="component" value="Unassembled WGS sequence"/>
</dbReference>
<dbReference type="EMBL" id="JAQQWE010000009">
    <property type="protein sequence ID" value="KAK7941382.1"/>
    <property type="molecule type" value="Genomic_DNA"/>
</dbReference>